<keyword evidence="1" id="KW-1133">Transmembrane helix</keyword>
<accession>A0AA92UKD0</accession>
<evidence type="ECO:0000313" key="2">
    <source>
        <dbReference type="EMBL" id="RGX92750.1"/>
    </source>
</evidence>
<protein>
    <submittedName>
        <fullName evidence="2">Uncharacterized protein</fullName>
    </submittedName>
</protein>
<dbReference type="EMBL" id="QSCI01000053">
    <property type="protein sequence ID" value="RGX92750.1"/>
    <property type="molecule type" value="Genomic_DNA"/>
</dbReference>
<dbReference type="Proteomes" id="UP000285604">
    <property type="component" value="Unassembled WGS sequence"/>
</dbReference>
<proteinExistence type="predicted"/>
<dbReference type="AlphaFoldDB" id="A0AA92UKD0"/>
<evidence type="ECO:0000256" key="1">
    <source>
        <dbReference type="SAM" id="Phobius"/>
    </source>
</evidence>
<evidence type="ECO:0000313" key="3">
    <source>
        <dbReference type="Proteomes" id="UP000285604"/>
    </source>
</evidence>
<comment type="caution">
    <text evidence="2">The sequence shown here is derived from an EMBL/GenBank/DDBJ whole genome shotgun (WGS) entry which is preliminary data.</text>
</comment>
<sequence length="68" mass="7675">MKIMLVAMKMVMMTVAATMIVLTKTIMIVVIAIVMSMKAARMMSAMTIIAVGSHLMKMDYSHYYIIRL</sequence>
<keyword evidence="1" id="KW-0812">Transmembrane</keyword>
<gene>
    <name evidence="2" type="ORF">DXA63_10990</name>
</gene>
<feature type="transmembrane region" description="Helical" evidence="1">
    <location>
        <begin position="12"/>
        <end position="33"/>
    </location>
</feature>
<keyword evidence="1" id="KW-0472">Membrane</keyword>
<reference evidence="2 3" key="1">
    <citation type="submission" date="2018-08" db="EMBL/GenBank/DDBJ databases">
        <title>A genome reference for cultivated species of the human gut microbiota.</title>
        <authorList>
            <person name="Zou Y."/>
            <person name="Xue W."/>
            <person name="Luo G."/>
        </authorList>
    </citation>
    <scope>NUCLEOTIDE SEQUENCE [LARGE SCALE GENOMIC DNA]</scope>
    <source>
        <strain evidence="2 3">OF03-3</strain>
    </source>
</reference>
<name>A0AA92UKD0_9BACT</name>
<organism evidence="2 3">
    <name type="scientific">Segatella copri</name>
    <dbReference type="NCBI Taxonomy" id="165179"/>
    <lineage>
        <taxon>Bacteria</taxon>
        <taxon>Pseudomonadati</taxon>
        <taxon>Bacteroidota</taxon>
        <taxon>Bacteroidia</taxon>
        <taxon>Bacteroidales</taxon>
        <taxon>Prevotellaceae</taxon>
        <taxon>Segatella</taxon>
    </lineage>
</organism>